<dbReference type="AlphaFoldDB" id="W4L9N7"/>
<gene>
    <name evidence="1" type="ORF">ETSY2_50405</name>
</gene>
<name>W4L9N7_9BACT</name>
<organism evidence="1 2">
    <name type="scientific">Candidatus Entotheonella gemina</name>
    <dbReference type="NCBI Taxonomy" id="1429439"/>
    <lineage>
        <taxon>Bacteria</taxon>
        <taxon>Pseudomonadati</taxon>
        <taxon>Nitrospinota/Tectimicrobiota group</taxon>
        <taxon>Candidatus Tectimicrobiota</taxon>
        <taxon>Candidatus Entotheonellia</taxon>
        <taxon>Candidatus Entotheonellales</taxon>
        <taxon>Candidatus Entotheonellaceae</taxon>
        <taxon>Candidatus Entotheonella</taxon>
    </lineage>
</organism>
<dbReference type="Proteomes" id="UP000019140">
    <property type="component" value="Unassembled WGS sequence"/>
</dbReference>
<evidence type="ECO:0000313" key="1">
    <source>
        <dbReference type="EMBL" id="ETW94056.1"/>
    </source>
</evidence>
<dbReference type="EMBL" id="AZHX01002532">
    <property type="protein sequence ID" value="ETW94056.1"/>
    <property type="molecule type" value="Genomic_DNA"/>
</dbReference>
<reference evidence="1 2" key="1">
    <citation type="journal article" date="2014" name="Nature">
        <title>An environmental bacterial taxon with a large and distinct metabolic repertoire.</title>
        <authorList>
            <person name="Wilson M.C."/>
            <person name="Mori T."/>
            <person name="Ruckert C."/>
            <person name="Uria A.R."/>
            <person name="Helf M.J."/>
            <person name="Takada K."/>
            <person name="Gernert C."/>
            <person name="Steffens U.A."/>
            <person name="Heycke N."/>
            <person name="Schmitt S."/>
            <person name="Rinke C."/>
            <person name="Helfrich E.J."/>
            <person name="Brachmann A.O."/>
            <person name="Gurgui C."/>
            <person name="Wakimoto T."/>
            <person name="Kracht M."/>
            <person name="Crusemann M."/>
            <person name="Hentschel U."/>
            <person name="Abe I."/>
            <person name="Matsunaga S."/>
            <person name="Kalinowski J."/>
            <person name="Takeyama H."/>
            <person name="Piel J."/>
        </authorList>
    </citation>
    <scope>NUCLEOTIDE SEQUENCE [LARGE SCALE GENOMIC DNA]</scope>
    <source>
        <strain evidence="2">TSY2</strain>
    </source>
</reference>
<dbReference type="HOGENOM" id="CLU_3133542_0_0_7"/>
<proteinExistence type="predicted"/>
<comment type="caution">
    <text evidence="1">The sequence shown here is derived from an EMBL/GenBank/DDBJ whole genome shotgun (WGS) entry which is preliminary data.</text>
</comment>
<protein>
    <submittedName>
        <fullName evidence="1">Uncharacterized protein</fullName>
    </submittedName>
</protein>
<evidence type="ECO:0000313" key="2">
    <source>
        <dbReference type="Proteomes" id="UP000019140"/>
    </source>
</evidence>
<sequence length="49" mass="5835">MKRTTREGKLLKVGLRVVFMVLEKIKTLFYRMAYREAVIIETWVIMCAV</sequence>
<accession>W4L9N7</accession>
<keyword evidence="2" id="KW-1185">Reference proteome</keyword>